<organism evidence="5 6">
    <name type="scientific">Rotaria magnacalcarata</name>
    <dbReference type="NCBI Taxonomy" id="392030"/>
    <lineage>
        <taxon>Eukaryota</taxon>
        <taxon>Metazoa</taxon>
        <taxon>Spiralia</taxon>
        <taxon>Gnathifera</taxon>
        <taxon>Rotifera</taxon>
        <taxon>Eurotatoria</taxon>
        <taxon>Bdelloidea</taxon>
        <taxon>Philodinida</taxon>
        <taxon>Philodinidae</taxon>
        <taxon>Rotaria</taxon>
    </lineage>
</organism>
<sequence length="75" mass="8709">MMNQLSDIKSSLVYETIDQSHGFYVNSINRKYRSRVNIPFRIVRNGQPDERLESLFIHQAIQSNMIELNGIGLLV</sequence>
<dbReference type="GO" id="GO:0030170">
    <property type="term" value="F:pyridoxal phosphate binding"/>
    <property type="evidence" value="ECO:0007669"/>
    <property type="project" value="TreeGrafter"/>
</dbReference>
<dbReference type="PANTHER" id="PTHR43247:SF1">
    <property type="entry name" value="PHOSPHOSERINE AMINOTRANSFERASE"/>
    <property type="match status" value="1"/>
</dbReference>
<comment type="caution">
    <text evidence="5">The sequence shown here is derived from an EMBL/GenBank/DDBJ whole genome shotgun (WGS) entry which is preliminary data.</text>
</comment>
<evidence type="ECO:0000313" key="6">
    <source>
        <dbReference type="Proteomes" id="UP000676336"/>
    </source>
</evidence>
<dbReference type="GO" id="GO:0004648">
    <property type="term" value="F:O-phospho-L-serine:2-oxoglutarate aminotransferase activity"/>
    <property type="evidence" value="ECO:0007669"/>
    <property type="project" value="InterPro"/>
</dbReference>
<dbReference type="Proteomes" id="UP000676336">
    <property type="component" value="Unassembled WGS sequence"/>
</dbReference>
<dbReference type="AlphaFoldDB" id="A0A8S3GWY8"/>
<protein>
    <submittedName>
        <fullName evidence="5">Uncharacterized protein</fullName>
    </submittedName>
</protein>
<dbReference type="Gene3D" id="3.90.1150.10">
    <property type="entry name" value="Aspartate Aminotransferase, domain 1"/>
    <property type="match status" value="1"/>
</dbReference>
<accession>A0A8S3GWY8</accession>
<name>A0A8S3GWY8_9BILA</name>
<evidence type="ECO:0000256" key="4">
    <source>
        <dbReference type="ARBA" id="ARBA00029440"/>
    </source>
</evidence>
<dbReference type="PANTHER" id="PTHR43247">
    <property type="entry name" value="PHOSPHOSERINE AMINOTRANSFERASE"/>
    <property type="match status" value="1"/>
</dbReference>
<reference evidence="5" key="1">
    <citation type="submission" date="2021-02" db="EMBL/GenBank/DDBJ databases">
        <authorList>
            <person name="Nowell W R."/>
        </authorList>
    </citation>
    <scope>NUCLEOTIDE SEQUENCE</scope>
</reference>
<proteinExistence type="predicted"/>
<keyword evidence="3" id="KW-0663">Pyridoxal phosphate</keyword>
<comment type="cofactor">
    <cofactor evidence="1">
        <name>pyridoxal 5'-phosphate</name>
        <dbReference type="ChEBI" id="CHEBI:597326"/>
    </cofactor>
</comment>
<dbReference type="InterPro" id="IPR015422">
    <property type="entry name" value="PyrdxlP-dep_Trfase_small"/>
</dbReference>
<evidence type="ECO:0000313" key="5">
    <source>
        <dbReference type="EMBL" id="CAF5174024.1"/>
    </source>
</evidence>
<comment type="pathway">
    <text evidence="4">Amino-acid biosynthesis.</text>
</comment>
<feature type="non-terminal residue" evidence="5">
    <location>
        <position position="75"/>
    </location>
</feature>
<dbReference type="InterPro" id="IPR022278">
    <property type="entry name" value="Pser_aminoTfrase"/>
</dbReference>
<evidence type="ECO:0000256" key="3">
    <source>
        <dbReference type="ARBA" id="ARBA00022898"/>
    </source>
</evidence>
<dbReference type="EMBL" id="CAJOBI010314166">
    <property type="protein sequence ID" value="CAF5174024.1"/>
    <property type="molecule type" value="Genomic_DNA"/>
</dbReference>
<keyword evidence="2" id="KW-0808">Transferase</keyword>
<dbReference type="GO" id="GO:0006564">
    <property type="term" value="P:L-serine biosynthetic process"/>
    <property type="evidence" value="ECO:0007669"/>
    <property type="project" value="InterPro"/>
</dbReference>
<evidence type="ECO:0000256" key="2">
    <source>
        <dbReference type="ARBA" id="ARBA00022679"/>
    </source>
</evidence>
<dbReference type="GO" id="GO:0005737">
    <property type="term" value="C:cytoplasm"/>
    <property type="evidence" value="ECO:0007669"/>
    <property type="project" value="TreeGrafter"/>
</dbReference>
<gene>
    <name evidence="5" type="ORF">SMN809_LOCUS66847</name>
</gene>
<evidence type="ECO:0000256" key="1">
    <source>
        <dbReference type="ARBA" id="ARBA00001933"/>
    </source>
</evidence>